<evidence type="ECO:0008006" key="4">
    <source>
        <dbReference type="Google" id="ProtNLM"/>
    </source>
</evidence>
<sequence length="287" mass="29987">MHPSSHTLCLLFLYFAPIWAQLTNVNALGCETARAIVSACVGLTPALASATAFYQGAPCYCYVRTAWAPSIFDNAHTRCYSWISSVSPQAIASETARIGGPIPSSPCKQAGNLLGAPSTATETELIISQTTDPNYQACQTAQMALERCASLTPGFTTITDIKSQASCLCYSGLVWNPSRYDSVVVNCLKYLSTGSPSQYSALVNRPGGFTTTPCAMAGDVRAGVTPGPGGTTPFPTPTQTTTTTFSSTTSSFLPVSNIGGDGKNLSDGSKSMLFVCAMLGVYMAGLV</sequence>
<keyword evidence="3" id="KW-1185">Reference proteome</keyword>
<gene>
    <name evidence="2" type="ORF">QBC38DRAFT_453999</name>
</gene>
<accession>A0AAN7BSF6</accession>
<keyword evidence="1" id="KW-0732">Signal</keyword>
<reference evidence="2" key="2">
    <citation type="submission" date="2023-05" db="EMBL/GenBank/DDBJ databases">
        <authorList>
            <consortium name="Lawrence Berkeley National Laboratory"/>
            <person name="Steindorff A."/>
            <person name="Hensen N."/>
            <person name="Bonometti L."/>
            <person name="Westerberg I."/>
            <person name="Brannstrom I.O."/>
            <person name="Guillou S."/>
            <person name="Cros-Aarteil S."/>
            <person name="Calhoun S."/>
            <person name="Haridas S."/>
            <person name="Kuo A."/>
            <person name="Mondo S."/>
            <person name="Pangilinan J."/>
            <person name="Riley R."/>
            <person name="Labutti K."/>
            <person name="Andreopoulos B."/>
            <person name="Lipzen A."/>
            <person name="Chen C."/>
            <person name="Yanf M."/>
            <person name="Daum C."/>
            <person name="Ng V."/>
            <person name="Clum A."/>
            <person name="Ohm R."/>
            <person name="Martin F."/>
            <person name="Silar P."/>
            <person name="Natvig D."/>
            <person name="Lalanne C."/>
            <person name="Gautier V."/>
            <person name="Ament-Velasquez S.L."/>
            <person name="Kruys A."/>
            <person name="Hutchinson M.I."/>
            <person name="Powell A.J."/>
            <person name="Barry K."/>
            <person name="Miller A.N."/>
            <person name="Grigoriev I.V."/>
            <person name="Debuchy R."/>
            <person name="Gladieux P."/>
            <person name="Thoren M.H."/>
            <person name="Johannesson H."/>
        </authorList>
    </citation>
    <scope>NUCLEOTIDE SEQUENCE</scope>
    <source>
        <strain evidence="2">CBS 990.96</strain>
    </source>
</reference>
<organism evidence="2 3">
    <name type="scientific">Podospora fimiseda</name>
    <dbReference type="NCBI Taxonomy" id="252190"/>
    <lineage>
        <taxon>Eukaryota</taxon>
        <taxon>Fungi</taxon>
        <taxon>Dikarya</taxon>
        <taxon>Ascomycota</taxon>
        <taxon>Pezizomycotina</taxon>
        <taxon>Sordariomycetes</taxon>
        <taxon>Sordariomycetidae</taxon>
        <taxon>Sordariales</taxon>
        <taxon>Podosporaceae</taxon>
        <taxon>Podospora</taxon>
    </lineage>
</organism>
<proteinExistence type="predicted"/>
<dbReference type="EMBL" id="MU865316">
    <property type="protein sequence ID" value="KAK4228627.1"/>
    <property type="molecule type" value="Genomic_DNA"/>
</dbReference>
<name>A0AAN7BSF6_9PEZI</name>
<feature type="chain" id="PRO_5042919360" description="Extracellular membrane protein CFEM domain-containing protein" evidence="1">
    <location>
        <begin position="21"/>
        <end position="287"/>
    </location>
</feature>
<reference evidence="2" key="1">
    <citation type="journal article" date="2023" name="Mol. Phylogenet. Evol.">
        <title>Genome-scale phylogeny and comparative genomics of the fungal order Sordariales.</title>
        <authorList>
            <person name="Hensen N."/>
            <person name="Bonometti L."/>
            <person name="Westerberg I."/>
            <person name="Brannstrom I.O."/>
            <person name="Guillou S."/>
            <person name="Cros-Aarteil S."/>
            <person name="Calhoun S."/>
            <person name="Haridas S."/>
            <person name="Kuo A."/>
            <person name="Mondo S."/>
            <person name="Pangilinan J."/>
            <person name="Riley R."/>
            <person name="LaButti K."/>
            <person name="Andreopoulos B."/>
            <person name="Lipzen A."/>
            <person name="Chen C."/>
            <person name="Yan M."/>
            <person name="Daum C."/>
            <person name="Ng V."/>
            <person name="Clum A."/>
            <person name="Steindorff A."/>
            <person name="Ohm R.A."/>
            <person name="Martin F."/>
            <person name="Silar P."/>
            <person name="Natvig D.O."/>
            <person name="Lalanne C."/>
            <person name="Gautier V."/>
            <person name="Ament-Velasquez S.L."/>
            <person name="Kruys A."/>
            <person name="Hutchinson M.I."/>
            <person name="Powell A.J."/>
            <person name="Barry K."/>
            <person name="Miller A.N."/>
            <person name="Grigoriev I.V."/>
            <person name="Debuchy R."/>
            <person name="Gladieux P."/>
            <person name="Hiltunen Thoren M."/>
            <person name="Johannesson H."/>
        </authorList>
    </citation>
    <scope>NUCLEOTIDE SEQUENCE</scope>
    <source>
        <strain evidence="2">CBS 990.96</strain>
    </source>
</reference>
<dbReference type="AlphaFoldDB" id="A0AAN7BSF6"/>
<feature type="signal peptide" evidence="1">
    <location>
        <begin position="1"/>
        <end position="20"/>
    </location>
</feature>
<comment type="caution">
    <text evidence="2">The sequence shown here is derived from an EMBL/GenBank/DDBJ whole genome shotgun (WGS) entry which is preliminary data.</text>
</comment>
<evidence type="ECO:0000313" key="2">
    <source>
        <dbReference type="EMBL" id="KAK4228627.1"/>
    </source>
</evidence>
<protein>
    <recommendedName>
        <fullName evidence="4">Extracellular membrane protein CFEM domain-containing protein</fullName>
    </recommendedName>
</protein>
<dbReference type="Proteomes" id="UP001301958">
    <property type="component" value="Unassembled WGS sequence"/>
</dbReference>
<evidence type="ECO:0000313" key="3">
    <source>
        <dbReference type="Proteomes" id="UP001301958"/>
    </source>
</evidence>
<evidence type="ECO:0000256" key="1">
    <source>
        <dbReference type="SAM" id="SignalP"/>
    </source>
</evidence>